<reference evidence="1" key="1">
    <citation type="submission" date="2022-04" db="EMBL/GenBank/DDBJ databases">
        <title>Genome of the entomopathogenic fungus Entomophthora muscae.</title>
        <authorList>
            <person name="Elya C."/>
            <person name="Lovett B.R."/>
            <person name="Lee E."/>
            <person name="Macias A.M."/>
            <person name="Hajek A.E."/>
            <person name="De Bivort B.L."/>
            <person name="Kasson M.T."/>
            <person name="De Fine Licht H.H."/>
            <person name="Stajich J.E."/>
        </authorList>
    </citation>
    <scope>NUCLEOTIDE SEQUENCE</scope>
    <source>
        <strain evidence="1">Berkeley</strain>
    </source>
</reference>
<comment type="caution">
    <text evidence="1">The sequence shown here is derived from an EMBL/GenBank/DDBJ whole genome shotgun (WGS) entry which is preliminary data.</text>
</comment>
<dbReference type="EMBL" id="QTSX02000973">
    <property type="protein sequence ID" value="KAJ9083567.1"/>
    <property type="molecule type" value="Genomic_DNA"/>
</dbReference>
<organism evidence="1 2">
    <name type="scientific">Entomophthora muscae</name>
    <dbReference type="NCBI Taxonomy" id="34485"/>
    <lineage>
        <taxon>Eukaryota</taxon>
        <taxon>Fungi</taxon>
        <taxon>Fungi incertae sedis</taxon>
        <taxon>Zoopagomycota</taxon>
        <taxon>Entomophthoromycotina</taxon>
        <taxon>Entomophthoromycetes</taxon>
        <taxon>Entomophthorales</taxon>
        <taxon>Entomophthoraceae</taxon>
        <taxon>Entomophthora</taxon>
    </lineage>
</organism>
<proteinExistence type="predicted"/>
<gene>
    <name evidence="1" type="ORF">DSO57_1033430</name>
</gene>
<dbReference type="Proteomes" id="UP001165960">
    <property type="component" value="Unassembled WGS sequence"/>
</dbReference>
<evidence type="ECO:0000313" key="1">
    <source>
        <dbReference type="EMBL" id="KAJ9083567.1"/>
    </source>
</evidence>
<evidence type="ECO:0000313" key="2">
    <source>
        <dbReference type="Proteomes" id="UP001165960"/>
    </source>
</evidence>
<protein>
    <submittedName>
        <fullName evidence="1">Uncharacterized protein</fullName>
    </submittedName>
</protein>
<sequence>MPDLCMTSGYDVGATLHLAIALSLGGTNFWEGGVVEYVSLEGCTPRICKLTLDRWVKRVPTRDVARILCDVMSVPGVGLVCSVRTLICPSQQLWELL</sequence>
<accession>A0ACC2UAW6</accession>
<keyword evidence="2" id="KW-1185">Reference proteome</keyword>
<name>A0ACC2UAW6_9FUNG</name>